<dbReference type="Proteomes" id="UP000061569">
    <property type="component" value="Chromosome"/>
</dbReference>
<organism evidence="2 3">
    <name type="scientific">Lysobacter enzymogenes</name>
    <dbReference type="NCBI Taxonomy" id="69"/>
    <lineage>
        <taxon>Bacteria</taxon>
        <taxon>Pseudomonadati</taxon>
        <taxon>Pseudomonadota</taxon>
        <taxon>Gammaproteobacteria</taxon>
        <taxon>Lysobacterales</taxon>
        <taxon>Lysobacteraceae</taxon>
        <taxon>Lysobacter</taxon>
    </lineage>
</organism>
<protein>
    <submittedName>
        <fullName evidence="2">Uncharacterized protein</fullName>
    </submittedName>
</protein>
<proteinExistence type="predicted"/>
<gene>
    <name evidence="2" type="ORF">GLE_4268</name>
</gene>
<evidence type="ECO:0000313" key="3">
    <source>
        <dbReference type="Proteomes" id="UP000061569"/>
    </source>
</evidence>
<evidence type="ECO:0000313" key="2">
    <source>
        <dbReference type="EMBL" id="ALN59609.1"/>
    </source>
</evidence>
<dbReference type="EMBL" id="CP013140">
    <property type="protein sequence ID" value="ALN59609.1"/>
    <property type="molecule type" value="Genomic_DNA"/>
</dbReference>
<reference evidence="2 3" key="1">
    <citation type="submission" date="2015-11" db="EMBL/GenBank/DDBJ databases">
        <title>Genome sequences of Lysobacter enzymogenes strain C3 and Lysobacter antibioticus ATCC 29479.</title>
        <authorList>
            <person name="Kobayashi D.Y."/>
        </authorList>
    </citation>
    <scope>NUCLEOTIDE SEQUENCE [LARGE SCALE GENOMIC DNA]</scope>
    <source>
        <strain evidence="2 3">C3</strain>
    </source>
</reference>
<dbReference type="PATRIC" id="fig|69.6.peg.4206"/>
<dbReference type="AlphaFoldDB" id="A0A0S2DML0"/>
<accession>A0A0S2DML0</accession>
<dbReference type="KEGG" id="lez:GLE_4268"/>
<dbReference type="STRING" id="69.GLE_4268"/>
<feature type="region of interest" description="Disordered" evidence="1">
    <location>
        <begin position="1"/>
        <end position="23"/>
    </location>
</feature>
<evidence type="ECO:0000256" key="1">
    <source>
        <dbReference type="SAM" id="MobiDB-lite"/>
    </source>
</evidence>
<sequence>MWEGLQPRCSYVRSPRPERKASGLKALPRQAFRKRPVVRIQLQPIRSPPQAAAISLLWEGL</sequence>
<name>A0A0S2DML0_LYSEN</name>